<reference evidence="9" key="2">
    <citation type="journal article" date="2021" name="PeerJ">
        <title>Extensive microbial diversity within the chicken gut microbiome revealed by metagenomics and culture.</title>
        <authorList>
            <person name="Gilroy R."/>
            <person name="Ravi A."/>
            <person name="Getino M."/>
            <person name="Pursley I."/>
            <person name="Horton D.L."/>
            <person name="Alikhan N.F."/>
            <person name="Baker D."/>
            <person name="Gharbi K."/>
            <person name="Hall N."/>
            <person name="Watson M."/>
            <person name="Adriaenssens E.M."/>
            <person name="Foster-Nyarko E."/>
            <person name="Jarju S."/>
            <person name="Secka A."/>
            <person name="Antonio M."/>
            <person name="Oren A."/>
            <person name="Chaudhuri R.R."/>
            <person name="La Ragione R."/>
            <person name="Hildebrand F."/>
            <person name="Pallen M.J."/>
        </authorList>
    </citation>
    <scope>NUCLEOTIDE SEQUENCE</scope>
    <source>
        <strain evidence="9">11167</strain>
    </source>
</reference>
<evidence type="ECO:0000313" key="9">
    <source>
        <dbReference type="EMBL" id="MBO8443818.1"/>
    </source>
</evidence>
<proteinExistence type="inferred from homology"/>
<evidence type="ECO:0000313" key="10">
    <source>
        <dbReference type="Proteomes" id="UP000823633"/>
    </source>
</evidence>
<evidence type="ECO:0000256" key="2">
    <source>
        <dbReference type="ARBA" id="ARBA00008520"/>
    </source>
</evidence>
<feature type="signal peptide" evidence="8">
    <location>
        <begin position="1"/>
        <end position="24"/>
    </location>
</feature>
<dbReference type="EMBL" id="JADIMU010000058">
    <property type="protein sequence ID" value="MBO8443818.1"/>
    <property type="molecule type" value="Genomic_DNA"/>
</dbReference>
<evidence type="ECO:0000256" key="1">
    <source>
        <dbReference type="ARBA" id="ARBA00004418"/>
    </source>
</evidence>
<keyword evidence="5" id="KW-0472">Membrane</keyword>
<dbReference type="PANTHER" id="PTHR43649:SF33">
    <property type="entry name" value="POLYGALACTURONAN_RHAMNOGALACTURONAN-BINDING PROTEIN YTCQ"/>
    <property type="match status" value="1"/>
</dbReference>
<organism evidence="9 10">
    <name type="scientific">Candidatus Aphodenecus pullistercoris</name>
    <dbReference type="NCBI Taxonomy" id="2840669"/>
    <lineage>
        <taxon>Bacteria</taxon>
        <taxon>Pseudomonadati</taxon>
        <taxon>Spirochaetota</taxon>
        <taxon>Spirochaetia</taxon>
        <taxon>Spirochaetales</taxon>
        <taxon>Candidatus Aphodenecus</taxon>
    </lineage>
</organism>
<comment type="similarity">
    <text evidence="2">Belongs to the bacterial solute-binding protein 1 family.</text>
</comment>
<dbReference type="InterPro" id="IPR006059">
    <property type="entry name" value="SBP"/>
</dbReference>
<keyword evidence="3" id="KW-1003">Cell membrane</keyword>
<gene>
    <name evidence="9" type="ORF">IAC42_08720</name>
</gene>
<dbReference type="Proteomes" id="UP000823633">
    <property type="component" value="Unassembled WGS sequence"/>
</dbReference>
<feature type="chain" id="PRO_5038630737" evidence="8">
    <location>
        <begin position="25"/>
        <end position="527"/>
    </location>
</feature>
<evidence type="ECO:0000256" key="5">
    <source>
        <dbReference type="ARBA" id="ARBA00023136"/>
    </source>
</evidence>
<evidence type="ECO:0000256" key="3">
    <source>
        <dbReference type="ARBA" id="ARBA00022475"/>
    </source>
</evidence>
<dbReference type="AlphaFoldDB" id="A0A9D9EA26"/>
<protein>
    <submittedName>
        <fullName evidence="9">Extracellular solute-binding protein</fullName>
    </submittedName>
</protein>
<evidence type="ECO:0000256" key="7">
    <source>
        <dbReference type="ARBA" id="ARBA00023288"/>
    </source>
</evidence>
<accession>A0A9D9EA26</accession>
<evidence type="ECO:0000256" key="4">
    <source>
        <dbReference type="ARBA" id="ARBA00022729"/>
    </source>
</evidence>
<dbReference type="PROSITE" id="PS51257">
    <property type="entry name" value="PROKAR_LIPOPROTEIN"/>
    <property type="match status" value="1"/>
</dbReference>
<reference evidence="9" key="1">
    <citation type="submission" date="2020-10" db="EMBL/GenBank/DDBJ databases">
        <authorList>
            <person name="Gilroy R."/>
        </authorList>
    </citation>
    <scope>NUCLEOTIDE SEQUENCE</scope>
    <source>
        <strain evidence="9">11167</strain>
    </source>
</reference>
<keyword evidence="4 8" id="KW-0732">Signal</keyword>
<sequence length="527" mass="58814">MRKAIFVLLAVLCLLTSCSGGDSASQEATASADFVYDGNGPITDLEGQTLSVLAQNSYYTTVDLRSAEIVKRVQEGANVTIDWTLVDPVNYIDAVSPMLASGVDLPDIILMPNLDENQSYITSGMVEPLDEHFDVMPNFSAWLDANPTIKASLTASDGHIYYVPTTNVTANYQPVIMYNMKWLSDAGLEMPTTLDEFVEMLRYYKSHDMNGNGELDEVPLSVQDEYLMYMFGPAFGLNFISTEGSGFFVNDDGVVQYAQATPEYKEYLSFLHDLYTEGLLEIEYTTLTRDQIIERFAQDRAGVTFDFSWQMSMTYSPQLPYYDGTPETGVVGGVPLSGPHEGFFIGRNAIGSIFGVNASSDKIELACKWLDYAMSEANQVMYCWGIEGLSYVEDENGNRTFTEQASDNTWLQGLGINPAQVLPAHQSVESTDALVPAWHAEVDKMQAQYIQDPWPFIYATEEESMTASMYMVDIQTYVNEMAVSFVTGTTPLSEYDAYLDALDRMNLPEMLEIRTAQYERFSNALEN</sequence>
<dbReference type="SUPFAM" id="SSF53850">
    <property type="entry name" value="Periplasmic binding protein-like II"/>
    <property type="match status" value="1"/>
</dbReference>
<dbReference type="Pfam" id="PF01547">
    <property type="entry name" value="SBP_bac_1"/>
    <property type="match status" value="1"/>
</dbReference>
<evidence type="ECO:0000256" key="6">
    <source>
        <dbReference type="ARBA" id="ARBA00023139"/>
    </source>
</evidence>
<dbReference type="GO" id="GO:0042597">
    <property type="term" value="C:periplasmic space"/>
    <property type="evidence" value="ECO:0007669"/>
    <property type="project" value="UniProtKB-SubCell"/>
</dbReference>
<keyword evidence="6" id="KW-0564">Palmitate</keyword>
<comment type="caution">
    <text evidence="9">The sequence shown here is derived from an EMBL/GenBank/DDBJ whole genome shotgun (WGS) entry which is preliminary data.</text>
</comment>
<keyword evidence="7" id="KW-0449">Lipoprotein</keyword>
<dbReference type="InterPro" id="IPR050490">
    <property type="entry name" value="Bact_solute-bd_prot1"/>
</dbReference>
<dbReference type="Gene3D" id="3.40.190.10">
    <property type="entry name" value="Periplasmic binding protein-like II"/>
    <property type="match status" value="2"/>
</dbReference>
<evidence type="ECO:0000256" key="8">
    <source>
        <dbReference type="SAM" id="SignalP"/>
    </source>
</evidence>
<comment type="subcellular location">
    <subcellularLocation>
        <location evidence="1">Periplasm</location>
    </subcellularLocation>
</comment>
<name>A0A9D9EA26_9SPIR</name>
<dbReference type="PANTHER" id="PTHR43649">
    <property type="entry name" value="ARABINOSE-BINDING PROTEIN-RELATED"/>
    <property type="match status" value="1"/>
</dbReference>